<protein>
    <submittedName>
        <fullName evidence="2">Uncharacterized protein</fullName>
    </submittedName>
</protein>
<name>A0A813SAF3_9BILA</name>
<dbReference type="AlphaFoldDB" id="A0A813SAF3"/>
<gene>
    <name evidence="2" type="ORF">GPM918_LOCUS3132</name>
    <name evidence="3" type="ORF">SRO942_LOCUS3132</name>
</gene>
<organism evidence="2 4">
    <name type="scientific">Didymodactylos carnosus</name>
    <dbReference type="NCBI Taxonomy" id="1234261"/>
    <lineage>
        <taxon>Eukaryota</taxon>
        <taxon>Metazoa</taxon>
        <taxon>Spiralia</taxon>
        <taxon>Gnathifera</taxon>
        <taxon>Rotifera</taxon>
        <taxon>Eurotatoria</taxon>
        <taxon>Bdelloidea</taxon>
        <taxon>Philodinida</taxon>
        <taxon>Philodinidae</taxon>
        <taxon>Didymodactylos</taxon>
    </lineage>
</organism>
<keyword evidence="4" id="KW-1185">Reference proteome</keyword>
<dbReference type="Proteomes" id="UP000681722">
    <property type="component" value="Unassembled WGS sequence"/>
</dbReference>
<keyword evidence="1" id="KW-0812">Transmembrane</keyword>
<dbReference type="Gene3D" id="3.40.50.11350">
    <property type="match status" value="1"/>
</dbReference>
<keyword evidence="1" id="KW-0472">Membrane</keyword>
<reference evidence="2" key="1">
    <citation type="submission" date="2021-02" db="EMBL/GenBank/DDBJ databases">
        <authorList>
            <person name="Nowell W R."/>
        </authorList>
    </citation>
    <scope>NUCLEOTIDE SEQUENCE</scope>
</reference>
<feature type="transmembrane region" description="Helical" evidence="1">
    <location>
        <begin position="12"/>
        <end position="35"/>
    </location>
</feature>
<dbReference type="EMBL" id="CAJOBC010000372">
    <property type="protein sequence ID" value="CAF3578012.1"/>
    <property type="molecule type" value="Genomic_DNA"/>
</dbReference>
<dbReference type="Proteomes" id="UP000663829">
    <property type="component" value="Unassembled WGS sequence"/>
</dbReference>
<dbReference type="OrthoDB" id="428346at2759"/>
<evidence type="ECO:0000313" key="4">
    <source>
        <dbReference type="Proteomes" id="UP000663829"/>
    </source>
</evidence>
<accession>A0A813SAF3</accession>
<dbReference type="EMBL" id="CAJNOQ010000372">
    <property type="protein sequence ID" value="CAF0793599.1"/>
    <property type="molecule type" value="Genomic_DNA"/>
</dbReference>
<sequence length="414" mass="48468">MYYNVFYYRSFNIRFLYCSSFIVVYGICMWSLGYITSSSLETQPTIMTLSKTIDNKYPFISKAIQQRLLILGQKYVHLNISQFTSTSMKTKTLTYLCESHCGGWGDRLRGITSVYILAILTNRHFMINMNYPCDLKNFLQPNIYDWTWKPSKNLNRKKLYLDTLRNKYRDDLYFNISKRNFIQHWSEYDDIFLTTNSDYITPALNNSYLSDIIVKLNIKQSDSNQKNLFSFIFEILFRPTFKITNIVDDILKLLYLSNSTMICFHIRIGKNPTIPSDTLLYNRSSIVKDMINFVDKNILNSNINNLIFVTGDSKTSISEILHHYPKSSITVTGPIVHIDRFDKSINNDNICHGFSKVIAEFYLLGECNTSLLSYSGFSAWANRRRTDEFKNLYLYCRGVKKVTGPTWRRPHTIC</sequence>
<proteinExistence type="predicted"/>
<evidence type="ECO:0000313" key="2">
    <source>
        <dbReference type="EMBL" id="CAF0793599.1"/>
    </source>
</evidence>
<evidence type="ECO:0000256" key="1">
    <source>
        <dbReference type="SAM" id="Phobius"/>
    </source>
</evidence>
<keyword evidence="1" id="KW-1133">Transmembrane helix</keyword>
<evidence type="ECO:0000313" key="3">
    <source>
        <dbReference type="EMBL" id="CAF3578012.1"/>
    </source>
</evidence>
<comment type="caution">
    <text evidence="2">The sequence shown here is derived from an EMBL/GenBank/DDBJ whole genome shotgun (WGS) entry which is preliminary data.</text>
</comment>